<dbReference type="InterPro" id="IPR006913">
    <property type="entry name" value="CENP-V/GFA"/>
</dbReference>
<accession>A0A1L7WQB4</accession>
<evidence type="ECO:0000256" key="2">
    <source>
        <dbReference type="ARBA" id="ARBA00022723"/>
    </source>
</evidence>
<evidence type="ECO:0000256" key="1">
    <source>
        <dbReference type="ARBA" id="ARBA00005495"/>
    </source>
</evidence>
<evidence type="ECO:0000313" key="5">
    <source>
        <dbReference type="EMBL" id="CZR54972.1"/>
    </source>
</evidence>
<sequence length="108" mass="11883">MTAGAENLKCFTQTHVLGAQVSVYFCGICGTCLYKQLHTQPFDQCFVVQSGTLDEVDGKLGADLEPPDGEGYPELRAAWLPAVEGLPDVQKMQYPEYMDKIGQVPRRA</sequence>
<dbReference type="OrthoDB" id="1601230at2759"/>
<keyword evidence="6" id="KW-1185">Reference proteome</keyword>
<dbReference type="GO" id="GO:0046872">
    <property type="term" value="F:metal ion binding"/>
    <property type="evidence" value="ECO:0007669"/>
    <property type="project" value="UniProtKB-KW"/>
</dbReference>
<dbReference type="Pfam" id="PF04828">
    <property type="entry name" value="GFA"/>
    <property type="match status" value="1"/>
</dbReference>
<organism evidence="5 6">
    <name type="scientific">Phialocephala subalpina</name>
    <dbReference type="NCBI Taxonomy" id="576137"/>
    <lineage>
        <taxon>Eukaryota</taxon>
        <taxon>Fungi</taxon>
        <taxon>Dikarya</taxon>
        <taxon>Ascomycota</taxon>
        <taxon>Pezizomycotina</taxon>
        <taxon>Leotiomycetes</taxon>
        <taxon>Helotiales</taxon>
        <taxon>Mollisiaceae</taxon>
        <taxon>Phialocephala</taxon>
        <taxon>Phialocephala fortinii species complex</taxon>
    </lineage>
</organism>
<keyword evidence="2" id="KW-0479">Metal-binding</keyword>
<proteinExistence type="inferred from homology"/>
<dbReference type="AlphaFoldDB" id="A0A1L7WQB4"/>
<dbReference type="Proteomes" id="UP000184330">
    <property type="component" value="Unassembled WGS sequence"/>
</dbReference>
<dbReference type="EMBL" id="FJOG01000005">
    <property type="protein sequence ID" value="CZR54972.1"/>
    <property type="molecule type" value="Genomic_DNA"/>
</dbReference>
<dbReference type="Gene3D" id="3.90.1590.10">
    <property type="entry name" value="glutathione-dependent formaldehyde- activating enzyme (gfa)"/>
    <property type="match status" value="1"/>
</dbReference>
<protein>
    <recommendedName>
        <fullName evidence="4">CENP-V/GFA domain-containing protein</fullName>
    </recommendedName>
</protein>
<evidence type="ECO:0000259" key="4">
    <source>
        <dbReference type="Pfam" id="PF04828"/>
    </source>
</evidence>
<evidence type="ECO:0000256" key="3">
    <source>
        <dbReference type="ARBA" id="ARBA00022833"/>
    </source>
</evidence>
<feature type="domain" description="CENP-V/GFA" evidence="4">
    <location>
        <begin position="7"/>
        <end position="57"/>
    </location>
</feature>
<name>A0A1L7WQB4_9HELO</name>
<evidence type="ECO:0000313" key="6">
    <source>
        <dbReference type="Proteomes" id="UP000184330"/>
    </source>
</evidence>
<dbReference type="GO" id="GO:0016846">
    <property type="term" value="F:carbon-sulfur lyase activity"/>
    <property type="evidence" value="ECO:0007669"/>
    <property type="project" value="InterPro"/>
</dbReference>
<comment type="similarity">
    <text evidence="1">Belongs to the Gfa family.</text>
</comment>
<dbReference type="SUPFAM" id="SSF51316">
    <property type="entry name" value="Mss4-like"/>
    <property type="match status" value="1"/>
</dbReference>
<keyword evidence="3" id="KW-0862">Zinc</keyword>
<reference evidence="5 6" key="1">
    <citation type="submission" date="2016-03" db="EMBL/GenBank/DDBJ databases">
        <authorList>
            <person name="Ploux O."/>
        </authorList>
    </citation>
    <scope>NUCLEOTIDE SEQUENCE [LARGE SCALE GENOMIC DNA]</scope>
    <source>
        <strain evidence="5 6">UAMH 11012</strain>
    </source>
</reference>
<dbReference type="InterPro" id="IPR011057">
    <property type="entry name" value="Mss4-like_sf"/>
</dbReference>
<gene>
    <name evidence="5" type="ORF">PAC_04857</name>
</gene>